<keyword evidence="2" id="KW-1185">Reference proteome</keyword>
<evidence type="ECO:0008006" key="3">
    <source>
        <dbReference type="Google" id="ProtNLM"/>
    </source>
</evidence>
<name>A0A8J3P5K9_9ACTN</name>
<evidence type="ECO:0000313" key="2">
    <source>
        <dbReference type="Proteomes" id="UP000630887"/>
    </source>
</evidence>
<organism evidence="1 2">
    <name type="scientific">Catellatospora coxensis</name>
    <dbReference type="NCBI Taxonomy" id="310354"/>
    <lineage>
        <taxon>Bacteria</taxon>
        <taxon>Bacillati</taxon>
        <taxon>Actinomycetota</taxon>
        <taxon>Actinomycetes</taxon>
        <taxon>Micromonosporales</taxon>
        <taxon>Micromonosporaceae</taxon>
        <taxon>Catellatospora</taxon>
    </lineage>
</organism>
<evidence type="ECO:0000313" key="1">
    <source>
        <dbReference type="EMBL" id="GIG04502.1"/>
    </source>
</evidence>
<dbReference type="InterPro" id="IPR019239">
    <property type="entry name" value="VapB_antitoxin"/>
</dbReference>
<accession>A0A8J3P5K9</accession>
<reference evidence="1 2" key="1">
    <citation type="submission" date="2021-01" db="EMBL/GenBank/DDBJ databases">
        <title>Whole genome shotgun sequence of Catellatospora coxensis NBRC 107359.</title>
        <authorList>
            <person name="Komaki H."/>
            <person name="Tamura T."/>
        </authorList>
    </citation>
    <scope>NUCLEOTIDE SEQUENCE [LARGE SCALE GENOMIC DNA]</scope>
    <source>
        <strain evidence="1 2">NBRC 107359</strain>
    </source>
</reference>
<sequence>MAKTLVDIDEEALALAMAELGTSTKAETVNRALREIAQRRQVRAARFMKVALLTADRLAETDVEQAAWR</sequence>
<dbReference type="EMBL" id="BONI01000007">
    <property type="protein sequence ID" value="GIG04502.1"/>
    <property type="molecule type" value="Genomic_DNA"/>
</dbReference>
<protein>
    <recommendedName>
        <fullName evidence="3">VapB protein of antitoxin of type II toxin-antitoxin system</fullName>
    </recommendedName>
</protein>
<comment type="caution">
    <text evidence="1">The sequence shown here is derived from an EMBL/GenBank/DDBJ whole genome shotgun (WGS) entry which is preliminary data.</text>
</comment>
<proteinExistence type="predicted"/>
<dbReference type="AlphaFoldDB" id="A0A8J3P5K9"/>
<dbReference type="Proteomes" id="UP000630887">
    <property type="component" value="Unassembled WGS sequence"/>
</dbReference>
<gene>
    <name evidence="1" type="ORF">Cco03nite_12020</name>
</gene>
<dbReference type="RefSeq" id="WP_203689397.1">
    <property type="nucleotide sequence ID" value="NZ_BAAALC010000006.1"/>
</dbReference>
<dbReference type="Pfam" id="PF09957">
    <property type="entry name" value="VapB_antitoxin"/>
    <property type="match status" value="1"/>
</dbReference>